<dbReference type="Gene3D" id="1.20.1250.70">
    <property type="entry name" value="Interleukin-15/Interleukin-21"/>
    <property type="match status" value="1"/>
</dbReference>
<organism evidence="1 2">
    <name type="scientific">Scleropages formosus</name>
    <name type="common">Asian bonytongue</name>
    <name type="synonym">Osteoglossum formosum</name>
    <dbReference type="NCBI Taxonomy" id="113540"/>
    <lineage>
        <taxon>Eukaryota</taxon>
        <taxon>Metazoa</taxon>
        <taxon>Chordata</taxon>
        <taxon>Craniata</taxon>
        <taxon>Vertebrata</taxon>
        <taxon>Euteleostomi</taxon>
        <taxon>Actinopterygii</taxon>
        <taxon>Neopterygii</taxon>
        <taxon>Teleostei</taxon>
        <taxon>Osteoglossocephala</taxon>
        <taxon>Osteoglossomorpha</taxon>
        <taxon>Osteoglossiformes</taxon>
        <taxon>Osteoglossidae</taxon>
        <taxon>Scleropages</taxon>
    </lineage>
</organism>
<accession>A0A8C9VFB3</accession>
<protein>
    <submittedName>
        <fullName evidence="1">Uncharacterized protein</fullName>
    </submittedName>
</protein>
<reference evidence="1" key="3">
    <citation type="submission" date="2025-09" db="UniProtKB">
        <authorList>
            <consortium name="Ensembl"/>
        </authorList>
    </citation>
    <scope>IDENTIFICATION</scope>
</reference>
<keyword evidence="2" id="KW-1185">Reference proteome</keyword>
<dbReference type="InterPro" id="IPR009079">
    <property type="entry name" value="4_helix_cytokine-like_core"/>
</dbReference>
<evidence type="ECO:0000313" key="1">
    <source>
        <dbReference type="Ensembl" id="ENSSFOP00015048282.1"/>
    </source>
</evidence>
<sequence>MLSLKECSPRTATPSRYHIQRFLFVQRVCFLLLFTQECCFLSALPCFSANVQRLKTTQGKLQQKLSRNLKSTKFFDLCSTKCTWNISPSCDSYPMKNSKEFIKELEILLANRKVV</sequence>
<dbReference type="AlphaFoldDB" id="A0A8C9VFB3"/>
<dbReference type="Proteomes" id="UP000694397">
    <property type="component" value="Chromosome 5"/>
</dbReference>
<reference evidence="1" key="2">
    <citation type="submission" date="2025-08" db="UniProtKB">
        <authorList>
            <consortium name="Ensembl"/>
        </authorList>
    </citation>
    <scope>IDENTIFICATION</scope>
</reference>
<evidence type="ECO:0000313" key="2">
    <source>
        <dbReference type="Proteomes" id="UP000694397"/>
    </source>
</evidence>
<dbReference type="SUPFAM" id="SSF47266">
    <property type="entry name" value="4-helical cytokines"/>
    <property type="match status" value="1"/>
</dbReference>
<proteinExistence type="predicted"/>
<dbReference type="OrthoDB" id="9426569at2759"/>
<reference evidence="1 2" key="1">
    <citation type="submission" date="2019-04" db="EMBL/GenBank/DDBJ databases">
        <authorList>
            <consortium name="Wellcome Sanger Institute Data Sharing"/>
        </authorList>
    </citation>
    <scope>NUCLEOTIDE SEQUENCE [LARGE SCALE GENOMIC DNA]</scope>
</reference>
<dbReference type="Ensembl" id="ENSSFOT00015054663.1">
    <property type="protein sequence ID" value="ENSSFOP00015048282.1"/>
    <property type="gene ID" value="ENSSFOG00015031366.1"/>
</dbReference>
<name>A0A8C9VFB3_SCLFO</name>